<evidence type="ECO:0000313" key="2">
    <source>
        <dbReference type="Proteomes" id="UP000030157"/>
    </source>
</evidence>
<dbReference type="GeneID" id="24628089"/>
<protein>
    <submittedName>
        <fullName evidence="1">Uncharacterized protein</fullName>
    </submittedName>
</protein>
<dbReference type="Proteomes" id="UP000030157">
    <property type="component" value="Segment"/>
</dbReference>
<keyword evidence="2" id="KW-1185">Reference proteome</keyword>
<accession>A0A096XSX6</accession>
<evidence type="ECO:0000313" key="1">
    <source>
        <dbReference type="EMBL" id="AII28400.1"/>
    </source>
</evidence>
<reference evidence="1" key="1">
    <citation type="submission" date="2014-05" db="EMBL/GenBank/DDBJ databases">
        <title>Complete genome sequence of Enterococcus faecalis bacteriophage ECP3.</title>
        <authorList>
            <person name="Kang H.-Y."/>
            <person name="Kim S."/>
            <person name="Kim J."/>
        </authorList>
    </citation>
    <scope>NUCLEOTIDE SEQUENCE [LARGE SCALE GENOMIC DNA]</scope>
    <source>
        <strain evidence="1">ECP3</strain>
    </source>
</reference>
<dbReference type="EMBL" id="KJ801817">
    <property type="protein sequence ID" value="AII28400.1"/>
    <property type="molecule type" value="Genomic_DNA"/>
</dbReference>
<sequence length="128" mass="14729">MRKGLAPNPFFEILEKHQDSSKRTMTMNNSGTPSSLQPIRDMFLKAMREGKRVLIENSDLSSANSVVIEIEYVGNRWCLGYQRVLFYGMELKIPHTIHFCDVYGAYGHDAQKVKRQVKVVFEGDNPFE</sequence>
<name>A0A096XSX6_9CAUD</name>
<dbReference type="RefSeq" id="YP_009147041.1">
    <property type="nucleotide sequence ID" value="NC_027335.2"/>
</dbReference>
<organism evidence="1 2">
    <name type="scientific">Enterococcus phage ECP3</name>
    <dbReference type="NCBI Taxonomy" id="1498168"/>
    <lineage>
        <taxon>Viruses</taxon>
        <taxon>Duplodnaviria</taxon>
        <taxon>Heunggongvirae</taxon>
        <taxon>Uroviricota</taxon>
        <taxon>Caudoviricetes</taxon>
        <taxon>Herelleviridae</taxon>
        <taxon>Brockvirinae</taxon>
        <taxon>Kochikohdavirus</taxon>
        <taxon>Kochikohdavirus ECP3</taxon>
    </lineage>
</organism>
<proteinExistence type="predicted"/>